<dbReference type="Proteomes" id="UP000076964">
    <property type="component" value="Unassembled WGS sequence"/>
</dbReference>
<dbReference type="GO" id="GO:0016779">
    <property type="term" value="F:nucleotidyltransferase activity"/>
    <property type="evidence" value="ECO:0007669"/>
    <property type="project" value="InterPro"/>
</dbReference>
<sequence length="97" mass="11647">MANNNKWTQKLRKLLNEFCEKNKVEEVEVYLFGSRAWGKPMRASDFDLVIKGPSYIISELREFLEESTFPYEVDVVWWEELSDELRKKILTQGEKWI</sequence>
<dbReference type="AlphaFoldDB" id="A0A177E545"/>
<dbReference type="CDD" id="cd05403">
    <property type="entry name" value="NT_KNTase_like"/>
    <property type="match status" value="1"/>
</dbReference>
<organism evidence="2 3">
    <name type="scientific">Thermodesulfatator autotrophicus</name>
    <dbReference type="NCBI Taxonomy" id="1795632"/>
    <lineage>
        <taxon>Bacteria</taxon>
        <taxon>Pseudomonadati</taxon>
        <taxon>Thermodesulfobacteriota</taxon>
        <taxon>Thermodesulfobacteria</taxon>
        <taxon>Thermodesulfobacteriales</taxon>
        <taxon>Thermodesulfatatoraceae</taxon>
        <taxon>Thermodesulfatator</taxon>
    </lineage>
</organism>
<evidence type="ECO:0000313" key="2">
    <source>
        <dbReference type="EMBL" id="OAG27093.1"/>
    </source>
</evidence>
<dbReference type="STRING" id="1795632.TH606_08855"/>
<dbReference type="RefSeq" id="WP_068543046.1">
    <property type="nucleotide sequence ID" value="NZ_LSFI01000042.1"/>
</dbReference>
<feature type="domain" description="Polymerase nucleotidyl transferase" evidence="1">
    <location>
        <begin position="11"/>
        <end position="90"/>
    </location>
</feature>
<name>A0A177E545_9BACT</name>
<gene>
    <name evidence="2" type="ORF">TH606_08855</name>
</gene>
<dbReference type="Gene3D" id="3.30.460.10">
    <property type="entry name" value="Beta Polymerase, domain 2"/>
    <property type="match status" value="1"/>
</dbReference>
<evidence type="ECO:0000259" key="1">
    <source>
        <dbReference type="Pfam" id="PF01909"/>
    </source>
</evidence>
<evidence type="ECO:0000313" key="3">
    <source>
        <dbReference type="Proteomes" id="UP000076964"/>
    </source>
</evidence>
<accession>A0A177E545</accession>
<dbReference type="EMBL" id="LSFI01000042">
    <property type="protein sequence ID" value="OAG27093.1"/>
    <property type="molecule type" value="Genomic_DNA"/>
</dbReference>
<dbReference type="SUPFAM" id="SSF81301">
    <property type="entry name" value="Nucleotidyltransferase"/>
    <property type="match status" value="1"/>
</dbReference>
<dbReference type="Pfam" id="PF01909">
    <property type="entry name" value="NTP_transf_2"/>
    <property type="match status" value="1"/>
</dbReference>
<dbReference type="InterPro" id="IPR043519">
    <property type="entry name" value="NT_sf"/>
</dbReference>
<dbReference type="InterPro" id="IPR002934">
    <property type="entry name" value="Polymerase_NTP_transf_dom"/>
</dbReference>
<reference evidence="2 3" key="1">
    <citation type="submission" date="2016-02" db="EMBL/GenBank/DDBJ databases">
        <title>Draft genome sequence of Thermodesulfatator sp. S606.</title>
        <authorList>
            <person name="Lai Q."/>
            <person name="Cao J."/>
            <person name="Dupont S."/>
            <person name="Shao Z."/>
            <person name="Jebbar M."/>
            <person name="Alain K."/>
        </authorList>
    </citation>
    <scope>NUCLEOTIDE SEQUENCE [LARGE SCALE GENOMIC DNA]</scope>
    <source>
        <strain evidence="2 3">S606</strain>
    </source>
</reference>
<proteinExistence type="predicted"/>
<comment type="caution">
    <text evidence="2">The sequence shown here is derived from an EMBL/GenBank/DDBJ whole genome shotgun (WGS) entry which is preliminary data.</text>
</comment>
<dbReference type="OrthoDB" id="9809668at2"/>
<keyword evidence="3" id="KW-1185">Reference proteome</keyword>
<protein>
    <recommendedName>
        <fullName evidence="1">Polymerase nucleotidyl transferase domain-containing protein</fullName>
    </recommendedName>
</protein>